<keyword evidence="1" id="KW-0391">Immunity</keyword>
<name>A0ABK0LK79_RAT</name>
<organism evidence="5 6">
    <name type="scientific">Rattus norvegicus</name>
    <name type="common">Rat</name>
    <dbReference type="NCBI Taxonomy" id="10116"/>
    <lineage>
        <taxon>Eukaryota</taxon>
        <taxon>Metazoa</taxon>
        <taxon>Chordata</taxon>
        <taxon>Craniata</taxon>
        <taxon>Vertebrata</taxon>
        <taxon>Euteleostomi</taxon>
        <taxon>Mammalia</taxon>
        <taxon>Eutheria</taxon>
        <taxon>Euarchontoglires</taxon>
        <taxon>Glires</taxon>
        <taxon>Rodentia</taxon>
        <taxon>Myomorpha</taxon>
        <taxon>Muroidea</taxon>
        <taxon>Muridae</taxon>
        <taxon>Murinae</taxon>
        <taxon>Rattus</taxon>
    </lineage>
</organism>
<dbReference type="Proteomes" id="UP000002494">
    <property type="component" value="Chromosome 6"/>
</dbReference>
<dbReference type="Pfam" id="PF07686">
    <property type="entry name" value="V-set"/>
    <property type="match status" value="1"/>
</dbReference>
<evidence type="ECO:0000313" key="6">
    <source>
        <dbReference type="Proteomes" id="UP000002494"/>
    </source>
</evidence>
<dbReference type="SUPFAM" id="SSF48726">
    <property type="entry name" value="Immunoglobulin"/>
    <property type="match status" value="1"/>
</dbReference>
<protein>
    <recommendedName>
        <fullName evidence="4">Immunoglobulin V-set domain-containing protein</fullName>
    </recommendedName>
</protein>
<dbReference type="InterPro" id="IPR013783">
    <property type="entry name" value="Ig-like_fold"/>
</dbReference>
<keyword evidence="3" id="KW-1280">Immunoglobulin</keyword>
<feature type="domain" description="Immunoglobulin V-set" evidence="4">
    <location>
        <begin position="13"/>
        <end position="87"/>
    </location>
</feature>
<dbReference type="PANTHER" id="PTHR23266">
    <property type="entry name" value="IMMUNOGLOBULIN HEAVY CHAIN"/>
    <property type="match status" value="1"/>
</dbReference>
<dbReference type="InterPro" id="IPR050199">
    <property type="entry name" value="IgHV"/>
</dbReference>
<dbReference type="SMART" id="SM00406">
    <property type="entry name" value="IGv"/>
    <property type="match status" value="1"/>
</dbReference>
<evidence type="ECO:0000313" key="5">
    <source>
        <dbReference type="Ensembl" id="ENSRNOP00000103926.1"/>
    </source>
</evidence>
<reference evidence="5" key="3">
    <citation type="submission" date="2025-09" db="UniProtKB">
        <authorList>
            <consortium name="Ensembl"/>
        </authorList>
    </citation>
    <scope>IDENTIFICATION</scope>
    <source>
        <strain evidence="5">Brown Norway</strain>
    </source>
</reference>
<evidence type="ECO:0000256" key="1">
    <source>
        <dbReference type="ARBA" id="ARBA00022859"/>
    </source>
</evidence>
<evidence type="ECO:0000256" key="3">
    <source>
        <dbReference type="ARBA" id="ARBA00043265"/>
    </source>
</evidence>
<evidence type="ECO:0000256" key="2">
    <source>
        <dbReference type="ARBA" id="ARBA00023130"/>
    </source>
</evidence>
<proteinExistence type="predicted"/>
<sequence length="106" mass="11792">QVQLKEFEPGLVTASGLLLTSNSVSWIPHPPGKGLECIGAIWSGGSTHYSSSLKYRLSIHSDTSKSQVFLKMNSLQTDDTGTYYCTRNTVKEVQYELAQNFPYRDS</sequence>
<evidence type="ECO:0000259" key="4">
    <source>
        <dbReference type="SMART" id="SM00406"/>
    </source>
</evidence>
<dbReference type="GeneTree" id="ENSGT01030000234536"/>
<keyword evidence="2" id="KW-1064">Adaptive immunity</keyword>
<dbReference type="InterPro" id="IPR036179">
    <property type="entry name" value="Ig-like_dom_sf"/>
</dbReference>
<accession>A0ABK0LK79</accession>
<dbReference type="Gene3D" id="2.60.40.10">
    <property type="entry name" value="Immunoglobulins"/>
    <property type="match status" value="1"/>
</dbReference>
<reference evidence="5" key="1">
    <citation type="submission" date="2024-01" db="EMBL/GenBank/DDBJ databases">
        <title>GRCr8: a new rat reference genome assembly contstructed from accurate long reads and long range scaffolding.</title>
        <authorList>
            <person name="Doris P.A."/>
            <person name="Kalbfleisch T."/>
            <person name="Li K."/>
            <person name="Howe K."/>
            <person name="Wood J."/>
        </authorList>
    </citation>
    <scope>NUCLEOTIDE SEQUENCE [LARGE SCALE GENOMIC DNA]</scope>
    <source>
        <strain evidence="5">Brown Norway</strain>
    </source>
</reference>
<keyword evidence="6" id="KW-1185">Reference proteome</keyword>
<dbReference type="InterPro" id="IPR013106">
    <property type="entry name" value="Ig_V-set"/>
</dbReference>
<dbReference type="Ensembl" id="ENSRNOT00000130667.1">
    <property type="protein sequence ID" value="ENSRNOP00000103926.1"/>
    <property type="gene ID" value="ENSRNOG00000072607.1"/>
</dbReference>
<reference evidence="5" key="2">
    <citation type="submission" date="2025-08" db="UniProtKB">
        <authorList>
            <consortium name="Ensembl"/>
        </authorList>
    </citation>
    <scope>IDENTIFICATION</scope>
    <source>
        <strain evidence="5">Brown Norway</strain>
    </source>
</reference>